<dbReference type="InterPro" id="IPR002898">
    <property type="entry name" value="MotA_ExbB_proton_chnl"/>
</dbReference>
<feature type="transmembrane region" description="Helical" evidence="13">
    <location>
        <begin position="200"/>
        <end position="220"/>
    </location>
</feature>
<feature type="domain" description="MotA/TolQ/ExbB proton channel" evidence="14">
    <location>
        <begin position="124"/>
        <end position="238"/>
    </location>
</feature>
<dbReference type="GO" id="GO:0005886">
    <property type="term" value="C:plasma membrane"/>
    <property type="evidence" value="ECO:0007669"/>
    <property type="project" value="UniProtKB-SubCell"/>
</dbReference>
<evidence type="ECO:0000256" key="3">
    <source>
        <dbReference type="ARBA" id="ARBA00022448"/>
    </source>
</evidence>
<name>A0A6L8KFM5_9BURK</name>
<keyword evidence="10 13" id="KW-1133">Transmembrane helix</keyword>
<dbReference type="PANTHER" id="PTHR30433">
    <property type="entry name" value="CHEMOTAXIS PROTEIN MOTA"/>
    <property type="match status" value="1"/>
</dbReference>
<keyword evidence="5" id="KW-0145">Chemotaxis</keyword>
<evidence type="ECO:0000256" key="2">
    <source>
        <dbReference type="ARBA" id="ARBA00008038"/>
    </source>
</evidence>
<dbReference type="Proteomes" id="UP000479335">
    <property type="component" value="Unassembled WGS sequence"/>
</dbReference>
<dbReference type="InterPro" id="IPR000540">
    <property type="entry name" value="Flag_MotA_CS"/>
</dbReference>
<proteinExistence type="inferred from homology"/>
<dbReference type="PANTHER" id="PTHR30433:SF4">
    <property type="entry name" value="MOTILITY PROTEIN A"/>
    <property type="match status" value="1"/>
</dbReference>
<comment type="caution">
    <text evidence="16">The sequence shown here is derived from an EMBL/GenBank/DDBJ whole genome shotgun (WGS) entry which is preliminary data.</text>
</comment>
<dbReference type="InterPro" id="IPR022522">
    <property type="entry name" value="Flagellar_motor_stator_MotA"/>
</dbReference>
<keyword evidence="6" id="KW-0997">Cell inner membrane</keyword>
<evidence type="ECO:0000256" key="13">
    <source>
        <dbReference type="SAM" id="Phobius"/>
    </source>
</evidence>
<evidence type="ECO:0000256" key="1">
    <source>
        <dbReference type="ARBA" id="ARBA00004429"/>
    </source>
</evidence>
<comment type="similarity">
    <text evidence="2">Belongs to the MotA family.</text>
</comment>
<feature type="domain" description="Motility protein A N-terminal" evidence="15">
    <location>
        <begin position="4"/>
        <end position="93"/>
    </location>
</feature>
<dbReference type="EMBL" id="WWCN01000011">
    <property type="protein sequence ID" value="MYM24574.1"/>
    <property type="molecule type" value="Genomic_DNA"/>
</dbReference>
<evidence type="ECO:0000256" key="9">
    <source>
        <dbReference type="ARBA" id="ARBA00022781"/>
    </source>
</evidence>
<keyword evidence="3" id="KW-0813">Transport</keyword>
<evidence type="ECO:0000256" key="4">
    <source>
        <dbReference type="ARBA" id="ARBA00022475"/>
    </source>
</evidence>
<dbReference type="GO" id="GO:1902600">
    <property type="term" value="P:proton transmembrane transport"/>
    <property type="evidence" value="ECO:0007669"/>
    <property type="project" value="UniProtKB-KW"/>
</dbReference>
<evidence type="ECO:0000313" key="16">
    <source>
        <dbReference type="EMBL" id="MYM24574.1"/>
    </source>
</evidence>
<dbReference type="Pfam" id="PF20560">
    <property type="entry name" value="MotA_N"/>
    <property type="match status" value="1"/>
</dbReference>
<dbReference type="InterPro" id="IPR047055">
    <property type="entry name" value="MotA-like"/>
</dbReference>
<reference evidence="16 17" key="1">
    <citation type="submission" date="2019-12" db="EMBL/GenBank/DDBJ databases">
        <title>Novel species isolated from a subtropical stream in China.</title>
        <authorList>
            <person name="Lu H."/>
        </authorList>
    </citation>
    <scope>NUCLEOTIDE SEQUENCE [LARGE SCALE GENOMIC DNA]</scope>
    <source>
        <strain evidence="16 17">FT135W</strain>
    </source>
</reference>
<keyword evidence="9" id="KW-0375">Hydrogen ion transport</keyword>
<protein>
    <submittedName>
        <fullName evidence="16">Flagellar motor stator protein MotA</fullName>
    </submittedName>
</protein>
<dbReference type="RefSeq" id="WP_161008033.1">
    <property type="nucleotide sequence ID" value="NZ_WWCN01000011.1"/>
</dbReference>
<keyword evidence="16" id="KW-0282">Flagellum</keyword>
<evidence type="ECO:0000256" key="8">
    <source>
        <dbReference type="ARBA" id="ARBA00022779"/>
    </source>
</evidence>
<keyword evidence="7 13" id="KW-0812">Transmembrane</keyword>
<evidence type="ECO:0000256" key="5">
    <source>
        <dbReference type="ARBA" id="ARBA00022500"/>
    </source>
</evidence>
<keyword evidence="8" id="KW-0283">Flagellar rotation</keyword>
<sequence length="286" mass="30806">MLVIIGYVVVCVGVFGGFAMNGGHLAALMQPLEVVMIGGGALGAFLVGNNAKTLKATLAALPTLFKGSRYSKDLYMEMMSLLFDVLSKVRKEGLMSIEGDIDSPEQSPLFSKYPSVLEDHHIVEFMTDYLRLMVSGNMDAFQIENLMDIEIETHHHEGAAPAHAIAKLGDGMPAFGIVAAVMGVVHTMESVGLPPAELGILIAHALVGTFLGILLAYGFVGPLSSLLEQKLDESTKMYQCVKVTLLASLNGYAPALAVEFGRKVLYSTERPTFSELEDHIKKSKSK</sequence>
<evidence type="ECO:0000256" key="11">
    <source>
        <dbReference type="ARBA" id="ARBA00023065"/>
    </source>
</evidence>
<gene>
    <name evidence="16" type="primary">motA</name>
    <name evidence="16" type="ORF">GTP46_18170</name>
</gene>
<feature type="transmembrane region" description="Helical" evidence="13">
    <location>
        <begin position="6"/>
        <end position="28"/>
    </location>
</feature>
<accession>A0A6L8KFM5</accession>
<keyword evidence="11" id="KW-0406">Ion transport</keyword>
<evidence type="ECO:0000256" key="12">
    <source>
        <dbReference type="ARBA" id="ARBA00023136"/>
    </source>
</evidence>
<keyword evidence="16" id="KW-0969">Cilium</keyword>
<evidence type="ECO:0000259" key="15">
    <source>
        <dbReference type="Pfam" id="PF20560"/>
    </source>
</evidence>
<evidence type="ECO:0000256" key="10">
    <source>
        <dbReference type="ARBA" id="ARBA00022989"/>
    </source>
</evidence>
<organism evidence="16 17">
    <name type="scientific">Duganella flavida</name>
    <dbReference type="NCBI Taxonomy" id="2692175"/>
    <lineage>
        <taxon>Bacteria</taxon>
        <taxon>Pseudomonadati</taxon>
        <taxon>Pseudomonadota</taxon>
        <taxon>Betaproteobacteria</taxon>
        <taxon>Burkholderiales</taxon>
        <taxon>Oxalobacteraceae</taxon>
        <taxon>Telluria group</taxon>
        <taxon>Duganella</taxon>
    </lineage>
</organism>
<dbReference type="GO" id="GO:0071978">
    <property type="term" value="P:bacterial-type flagellum-dependent swarming motility"/>
    <property type="evidence" value="ECO:0007669"/>
    <property type="project" value="InterPro"/>
</dbReference>
<dbReference type="Pfam" id="PF01618">
    <property type="entry name" value="MotA_ExbB"/>
    <property type="match status" value="1"/>
</dbReference>
<evidence type="ECO:0000256" key="6">
    <source>
        <dbReference type="ARBA" id="ARBA00022519"/>
    </source>
</evidence>
<evidence type="ECO:0000313" key="17">
    <source>
        <dbReference type="Proteomes" id="UP000479335"/>
    </source>
</evidence>
<feature type="transmembrane region" description="Helical" evidence="13">
    <location>
        <begin position="171"/>
        <end position="188"/>
    </location>
</feature>
<dbReference type="NCBIfam" id="TIGR03818">
    <property type="entry name" value="MotA1"/>
    <property type="match status" value="1"/>
</dbReference>
<dbReference type="PROSITE" id="PS01307">
    <property type="entry name" value="MOTA"/>
    <property type="match status" value="1"/>
</dbReference>
<dbReference type="AlphaFoldDB" id="A0A6L8KFM5"/>
<dbReference type="InterPro" id="IPR046786">
    <property type="entry name" value="MotA_N"/>
</dbReference>
<keyword evidence="16" id="KW-0966">Cell projection</keyword>
<evidence type="ECO:0000256" key="7">
    <source>
        <dbReference type="ARBA" id="ARBA00022692"/>
    </source>
</evidence>
<keyword evidence="4" id="KW-1003">Cell membrane</keyword>
<evidence type="ECO:0000259" key="14">
    <source>
        <dbReference type="Pfam" id="PF01618"/>
    </source>
</evidence>
<keyword evidence="12 13" id="KW-0472">Membrane</keyword>
<dbReference type="GO" id="GO:0006935">
    <property type="term" value="P:chemotaxis"/>
    <property type="evidence" value="ECO:0007669"/>
    <property type="project" value="UniProtKB-KW"/>
</dbReference>
<keyword evidence="17" id="KW-1185">Reference proteome</keyword>
<comment type="subcellular location">
    <subcellularLocation>
        <location evidence="1">Cell inner membrane</location>
        <topology evidence="1">Multi-pass membrane protein</topology>
    </subcellularLocation>
</comment>